<name>A0A934K1K1_9BACT</name>
<keyword evidence="2" id="KW-1003">Cell membrane</keyword>
<dbReference type="Proteomes" id="UP000612893">
    <property type="component" value="Unassembled WGS sequence"/>
</dbReference>
<dbReference type="PANTHER" id="PTHR42770">
    <property type="entry name" value="AMINO ACID TRANSPORTER-RELATED"/>
    <property type="match status" value="1"/>
</dbReference>
<dbReference type="InterPro" id="IPR050367">
    <property type="entry name" value="APC_superfamily"/>
</dbReference>
<comment type="caution">
    <text evidence="7">The sequence shown here is derived from an EMBL/GenBank/DDBJ whole genome shotgun (WGS) entry which is preliminary data.</text>
</comment>
<dbReference type="Gene3D" id="1.20.1740.10">
    <property type="entry name" value="Amino acid/polyamine transporter I"/>
    <property type="match status" value="1"/>
</dbReference>
<accession>A0A934K1K1</accession>
<feature type="transmembrane region" description="Helical" evidence="6">
    <location>
        <begin position="462"/>
        <end position="487"/>
    </location>
</feature>
<dbReference type="EMBL" id="JAEKNR010000043">
    <property type="protein sequence ID" value="MBJ7597194.1"/>
    <property type="molecule type" value="Genomic_DNA"/>
</dbReference>
<feature type="transmembrane region" description="Helical" evidence="6">
    <location>
        <begin position="426"/>
        <end position="450"/>
    </location>
</feature>
<evidence type="ECO:0000313" key="7">
    <source>
        <dbReference type="EMBL" id="MBJ7597194.1"/>
    </source>
</evidence>
<evidence type="ECO:0000256" key="3">
    <source>
        <dbReference type="ARBA" id="ARBA00022692"/>
    </source>
</evidence>
<protein>
    <submittedName>
        <fullName evidence="7">APC family permease</fullName>
    </submittedName>
</protein>
<keyword evidence="5 6" id="KW-0472">Membrane</keyword>
<feature type="transmembrane region" description="Helical" evidence="6">
    <location>
        <begin position="253"/>
        <end position="275"/>
    </location>
</feature>
<feature type="transmembrane region" description="Helical" evidence="6">
    <location>
        <begin position="391"/>
        <end position="414"/>
    </location>
</feature>
<comment type="subcellular location">
    <subcellularLocation>
        <location evidence="1">Cell membrane</location>
        <topology evidence="1">Multi-pass membrane protein</topology>
    </subcellularLocation>
</comment>
<keyword evidence="4 6" id="KW-1133">Transmembrane helix</keyword>
<feature type="transmembrane region" description="Helical" evidence="6">
    <location>
        <begin position="170"/>
        <end position="191"/>
    </location>
</feature>
<evidence type="ECO:0000256" key="6">
    <source>
        <dbReference type="SAM" id="Phobius"/>
    </source>
</evidence>
<dbReference type="AlphaFoldDB" id="A0A934K1K1"/>
<dbReference type="Pfam" id="PF13520">
    <property type="entry name" value="AA_permease_2"/>
    <property type="match status" value="1"/>
</dbReference>
<gene>
    <name evidence="7" type="ORF">JF922_03795</name>
</gene>
<feature type="transmembrane region" description="Helical" evidence="6">
    <location>
        <begin position="98"/>
        <end position="119"/>
    </location>
</feature>
<evidence type="ECO:0000313" key="8">
    <source>
        <dbReference type="Proteomes" id="UP000612893"/>
    </source>
</evidence>
<organism evidence="7 8">
    <name type="scientific">Candidatus Nephthysia bennettiae</name>
    <dbReference type="NCBI Taxonomy" id="3127016"/>
    <lineage>
        <taxon>Bacteria</taxon>
        <taxon>Bacillati</taxon>
        <taxon>Candidatus Dormiibacterota</taxon>
        <taxon>Candidatus Dormibacteria</taxon>
        <taxon>Candidatus Dormibacterales</taxon>
        <taxon>Candidatus Dormibacteraceae</taxon>
        <taxon>Candidatus Nephthysia</taxon>
    </lineage>
</organism>
<feature type="transmembrane region" description="Helical" evidence="6">
    <location>
        <begin position="358"/>
        <end position="379"/>
    </location>
</feature>
<dbReference type="RefSeq" id="WP_338199237.1">
    <property type="nucleotide sequence ID" value="NZ_JAEKNR010000043.1"/>
</dbReference>
<dbReference type="InterPro" id="IPR002293">
    <property type="entry name" value="AA/rel_permease1"/>
</dbReference>
<feature type="transmembrane region" description="Helical" evidence="6">
    <location>
        <begin position="18"/>
        <end position="36"/>
    </location>
</feature>
<dbReference type="PIRSF" id="PIRSF006060">
    <property type="entry name" value="AA_transporter"/>
    <property type="match status" value="1"/>
</dbReference>
<feature type="transmembrane region" description="Helical" evidence="6">
    <location>
        <begin position="42"/>
        <end position="66"/>
    </location>
</feature>
<dbReference type="GO" id="GO:0005886">
    <property type="term" value="C:plasma membrane"/>
    <property type="evidence" value="ECO:0007669"/>
    <property type="project" value="UniProtKB-SubCell"/>
</dbReference>
<evidence type="ECO:0000256" key="5">
    <source>
        <dbReference type="ARBA" id="ARBA00023136"/>
    </source>
</evidence>
<dbReference type="PANTHER" id="PTHR42770:SF7">
    <property type="entry name" value="MEMBRANE PROTEIN"/>
    <property type="match status" value="1"/>
</dbReference>
<feature type="transmembrane region" description="Helical" evidence="6">
    <location>
        <begin position="211"/>
        <end position="232"/>
    </location>
</feature>
<keyword evidence="3 6" id="KW-0812">Transmembrane</keyword>
<proteinExistence type="predicted"/>
<dbReference type="GO" id="GO:0022857">
    <property type="term" value="F:transmembrane transporter activity"/>
    <property type="evidence" value="ECO:0007669"/>
    <property type="project" value="InterPro"/>
</dbReference>
<evidence type="ECO:0000256" key="4">
    <source>
        <dbReference type="ARBA" id="ARBA00022989"/>
    </source>
</evidence>
<evidence type="ECO:0000256" key="2">
    <source>
        <dbReference type="ARBA" id="ARBA00022475"/>
    </source>
</evidence>
<reference evidence="7" key="1">
    <citation type="submission" date="2020-10" db="EMBL/GenBank/DDBJ databases">
        <title>Ca. Dormibacterota MAGs.</title>
        <authorList>
            <person name="Montgomery K."/>
        </authorList>
    </citation>
    <scope>NUCLEOTIDE SEQUENCE [LARGE SCALE GENOMIC DNA]</scope>
    <source>
        <strain evidence="7">SC8812_S17_10</strain>
    </source>
</reference>
<feature type="transmembrane region" description="Helical" evidence="6">
    <location>
        <begin position="139"/>
        <end position="158"/>
    </location>
</feature>
<sequence>MPDPGRVEFQPKGLKTNALGMVTSTAVGIASAAPAYSLAATLGFVVAVVGLQTPVLVILAFIPMLFSAWATKQMNQADPDCGTSFTWAARALGPRTGWFAGGWGTIAADFLAMASYAQVAAQYVFLLVGADSIGNNATSIWVLLVGILWIVGLTYLCYRGIEISARLQLILVVIEVVMLLVMSIVALIKLGNGSAPAGHLTPSWSWFDRTQLTSFSTFMQGILLMVFIYWGWDTTTSINEETEEPGRIPGTAGVISTFLLLGTYLLVTISVQGFAGVGTHGVGLGNPAHQNDVLSALGGAIFGSTALGSILSHLLIFMVLTSAAATTQTTILPNARTTLSMAFHKALPAIFGRVHPRYLTPTFSTISFGVVSIVYYVALNFVSGGAVISDAVTATTFFAAPYLGITAVACAWHYRPALSQGLRTATSYVWVPALGAIFLFAVLAYSFKIYWDPGQSYFEVTIFGVTIGGTLIVVGLTVIIGLVWMLACQRTQREFFSGASMRSGLSITDDDQVVQVGGKPAVPIEPRPPSS</sequence>
<keyword evidence="8" id="KW-1185">Reference proteome</keyword>
<evidence type="ECO:0000256" key="1">
    <source>
        <dbReference type="ARBA" id="ARBA00004651"/>
    </source>
</evidence>
<feature type="transmembrane region" description="Helical" evidence="6">
    <location>
        <begin position="295"/>
        <end position="320"/>
    </location>
</feature>